<evidence type="ECO:0000256" key="4">
    <source>
        <dbReference type="SAM" id="MobiDB-lite"/>
    </source>
</evidence>
<feature type="domain" description="Ribosome recycling factor" evidence="5">
    <location>
        <begin position="148"/>
        <end position="310"/>
    </location>
</feature>
<evidence type="ECO:0000259" key="5">
    <source>
        <dbReference type="Pfam" id="PF01765"/>
    </source>
</evidence>
<dbReference type="PANTHER" id="PTHR20982">
    <property type="entry name" value="RIBOSOME RECYCLING FACTOR"/>
    <property type="match status" value="1"/>
</dbReference>
<comment type="similarity">
    <text evidence="1">Belongs to the RRF family.</text>
</comment>
<dbReference type="GO" id="GO:0005739">
    <property type="term" value="C:mitochondrion"/>
    <property type="evidence" value="ECO:0007669"/>
    <property type="project" value="TreeGrafter"/>
</dbReference>
<name>A0AAE0J125_9PEZI</name>
<evidence type="ECO:0000256" key="2">
    <source>
        <dbReference type="ARBA" id="ARBA00022917"/>
    </source>
</evidence>
<comment type="function">
    <text evidence="3">Necessary for protein synthesis in mitochondria. Functions as a ribosome recycling factor in mitochondria.</text>
</comment>
<evidence type="ECO:0000256" key="3">
    <source>
        <dbReference type="ARBA" id="ARBA00024909"/>
    </source>
</evidence>
<dbReference type="Gene3D" id="1.10.132.20">
    <property type="entry name" value="Ribosome-recycling factor"/>
    <property type="match status" value="1"/>
</dbReference>
<dbReference type="Proteomes" id="UP001278500">
    <property type="component" value="Unassembled WGS sequence"/>
</dbReference>
<feature type="region of interest" description="Disordered" evidence="4">
    <location>
        <begin position="47"/>
        <end position="128"/>
    </location>
</feature>
<keyword evidence="7" id="KW-1185">Reference proteome</keyword>
<keyword evidence="2" id="KW-0648">Protein biosynthesis</keyword>
<accession>A0AAE0J125</accession>
<dbReference type="PANTHER" id="PTHR20982:SF3">
    <property type="entry name" value="MITOCHONDRIAL RIBOSOME RECYCLING FACTOR PSEUDO 1"/>
    <property type="match status" value="1"/>
</dbReference>
<organism evidence="6 7">
    <name type="scientific">Neurospora tetraspora</name>
    <dbReference type="NCBI Taxonomy" id="94610"/>
    <lineage>
        <taxon>Eukaryota</taxon>
        <taxon>Fungi</taxon>
        <taxon>Dikarya</taxon>
        <taxon>Ascomycota</taxon>
        <taxon>Pezizomycotina</taxon>
        <taxon>Sordariomycetes</taxon>
        <taxon>Sordariomycetidae</taxon>
        <taxon>Sordariales</taxon>
        <taxon>Sordariaceae</taxon>
        <taxon>Neurospora</taxon>
    </lineage>
</organism>
<protein>
    <submittedName>
        <fullName evidence="6">Ribosome recycling factor domain-containing protein</fullName>
    </submittedName>
</protein>
<comment type="caution">
    <text evidence="6">The sequence shown here is derived from an EMBL/GenBank/DDBJ whole genome shotgun (WGS) entry which is preliminary data.</text>
</comment>
<reference evidence="6" key="2">
    <citation type="submission" date="2023-06" db="EMBL/GenBank/DDBJ databases">
        <authorList>
            <consortium name="Lawrence Berkeley National Laboratory"/>
            <person name="Haridas S."/>
            <person name="Hensen N."/>
            <person name="Bonometti L."/>
            <person name="Westerberg I."/>
            <person name="Brannstrom I.O."/>
            <person name="Guillou S."/>
            <person name="Cros-Aarteil S."/>
            <person name="Calhoun S."/>
            <person name="Kuo A."/>
            <person name="Mondo S."/>
            <person name="Pangilinan J."/>
            <person name="Riley R."/>
            <person name="Labutti K."/>
            <person name="Andreopoulos B."/>
            <person name="Lipzen A."/>
            <person name="Chen C."/>
            <person name="Yanf M."/>
            <person name="Daum C."/>
            <person name="Ng V."/>
            <person name="Clum A."/>
            <person name="Steindorff A."/>
            <person name="Ohm R."/>
            <person name="Martin F."/>
            <person name="Silar P."/>
            <person name="Natvig D."/>
            <person name="Lalanne C."/>
            <person name="Gautier V."/>
            <person name="Ament-Velasquez S.L."/>
            <person name="Kruys A."/>
            <person name="Hutchinson M.I."/>
            <person name="Powell A.J."/>
            <person name="Barry K."/>
            <person name="Miller A.N."/>
            <person name="Grigoriev I.V."/>
            <person name="Debuchy R."/>
            <person name="Gladieux P."/>
            <person name="Thoren M.H."/>
            <person name="Johannesson H."/>
        </authorList>
    </citation>
    <scope>NUCLEOTIDE SEQUENCE</scope>
    <source>
        <strain evidence="6">CBS 560.94</strain>
    </source>
</reference>
<dbReference type="Gene3D" id="3.30.1360.40">
    <property type="match status" value="1"/>
</dbReference>
<dbReference type="SUPFAM" id="SSF55194">
    <property type="entry name" value="Ribosome recycling factor, RRF"/>
    <property type="match status" value="1"/>
</dbReference>
<evidence type="ECO:0000256" key="1">
    <source>
        <dbReference type="ARBA" id="ARBA00005912"/>
    </source>
</evidence>
<dbReference type="GO" id="GO:0006412">
    <property type="term" value="P:translation"/>
    <property type="evidence" value="ECO:0007669"/>
    <property type="project" value="UniProtKB-KW"/>
</dbReference>
<dbReference type="EMBL" id="JAUEPP010000009">
    <property type="protein sequence ID" value="KAK3334978.1"/>
    <property type="molecule type" value="Genomic_DNA"/>
</dbReference>
<dbReference type="InterPro" id="IPR023584">
    <property type="entry name" value="Ribosome_recyc_fac_dom"/>
</dbReference>
<gene>
    <name evidence="6" type="ORF">B0H65DRAFT_480541</name>
</gene>
<dbReference type="InterPro" id="IPR002661">
    <property type="entry name" value="Ribosome_recyc_fac"/>
</dbReference>
<reference evidence="6" key="1">
    <citation type="journal article" date="2023" name="Mol. Phylogenet. Evol.">
        <title>Genome-scale phylogeny and comparative genomics of the fungal order Sordariales.</title>
        <authorList>
            <person name="Hensen N."/>
            <person name="Bonometti L."/>
            <person name="Westerberg I."/>
            <person name="Brannstrom I.O."/>
            <person name="Guillou S."/>
            <person name="Cros-Aarteil S."/>
            <person name="Calhoun S."/>
            <person name="Haridas S."/>
            <person name="Kuo A."/>
            <person name="Mondo S."/>
            <person name="Pangilinan J."/>
            <person name="Riley R."/>
            <person name="LaButti K."/>
            <person name="Andreopoulos B."/>
            <person name="Lipzen A."/>
            <person name="Chen C."/>
            <person name="Yan M."/>
            <person name="Daum C."/>
            <person name="Ng V."/>
            <person name="Clum A."/>
            <person name="Steindorff A."/>
            <person name="Ohm R.A."/>
            <person name="Martin F."/>
            <person name="Silar P."/>
            <person name="Natvig D.O."/>
            <person name="Lalanne C."/>
            <person name="Gautier V."/>
            <person name="Ament-Velasquez S.L."/>
            <person name="Kruys A."/>
            <person name="Hutchinson M.I."/>
            <person name="Powell A.J."/>
            <person name="Barry K."/>
            <person name="Miller A.N."/>
            <person name="Grigoriev I.V."/>
            <person name="Debuchy R."/>
            <person name="Gladieux P."/>
            <person name="Hiltunen Thoren M."/>
            <person name="Johannesson H."/>
        </authorList>
    </citation>
    <scope>NUCLEOTIDE SEQUENCE</scope>
    <source>
        <strain evidence="6">CBS 560.94</strain>
    </source>
</reference>
<feature type="compositionally biased region" description="Polar residues" evidence="4">
    <location>
        <begin position="47"/>
        <end position="60"/>
    </location>
</feature>
<dbReference type="RefSeq" id="XP_062677144.1">
    <property type="nucleotide sequence ID" value="XM_062827587.1"/>
</dbReference>
<dbReference type="AlphaFoldDB" id="A0AAE0J125"/>
<evidence type="ECO:0000313" key="7">
    <source>
        <dbReference type="Proteomes" id="UP001278500"/>
    </source>
</evidence>
<dbReference type="InterPro" id="IPR036191">
    <property type="entry name" value="RRF_sf"/>
</dbReference>
<dbReference type="GO" id="GO:0043023">
    <property type="term" value="F:ribosomal large subunit binding"/>
    <property type="evidence" value="ECO:0007669"/>
    <property type="project" value="TreeGrafter"/>
</dbReference>
<sequence>MKSFRAANALLRTNSAASNAISRAAPLVAASGPPACQCLLTPHATLSQSQLAVRPFSTTPIRPGKKDKKSKRGEEVEEQQPARGGGSSKKDKKSGKSSSGKDNTPAAAEESSNEPKDPNRPVPSAETPYDLSDLTYAFDRADKHYLDSLKTFRNGSRFSADSIGALPVFPDKKDTSLSYPLRDLATVAQVSGSGRKWSILCFDEASVKPIMSAVQKSPDFNQQPQRSEENPLELTITVEPERAEDLQKRVKELCQQWRDKLRAESHRREALHKKWKQQEAILEDDVKALKGKVQKMQDDRMKGVAAREKEVCNAVMARK</sequence>
<proteinExistence type="inferred from homology"/>
<evidence type="ECO:0000313" key="6">
    <source>
        <dbReference type="EMBL" id="KAK3334978.1"/>
    </source>
</evidence>
<dbReference type="Pfam" id="PF01765">
    <property type="entry name" value="RRF"/>
    <property type="match status" value="1"/>
</dbReference>
<dbReference type="GeneID" id="87864741"/>